<evidence type="ECO:0000256" key="1">
    <source>
        <dbReference type="SAM" id="Coils"/>
    </source>
</evidence>
<organism evidence="2">
    <name type="scientific">Arion vulgaris</name>
    <dbReference type="NCBI Taxonomy" id="1028688"/>
    <lineage>
        <taxon>Eukaryota</taxon>
        <taxon>Metazoa</taxon>
        <taxon>Spiralia</taxon>
        <taxon>Lophotrochozoa</taxon>
        <taxon>Mollusca</taxon>
        <taxon>Gastropoda</taxon>
        <taxon>Heterobranchia</taxon>
        <taxon>Euthyneura</taxon>
        <taxon>Panpulmonata</taxon>
        <taxon>Eupulmonata</taxon>
        <taxon>Stylommatophora</taxon>
        <taxon>Helicina</taxon>
        <taxon>Arionoidea</taxon>
        <taxon>Arionidae</taxon>
        <taxon>Arion</taxon>
    </lineage>
</organism>
<proteinExistence type="predicted"/>
<sequence>MESQNLGQTQQFEMLVKEIKQLCEKLESVQTTLRHKQEQQRHEIQKHEEMMDEFRQQFMNLNYTFLSGIETFNLSLKQRLNEILGKELETEIIETKINSSPSGTRSNVTEHFVQQELSRSKNDIDYAELQDYSIQREMEEPATEEVR</sequence>
<keyword evidence="1" id="KW-0175">Coiled coil</keyword>
<accession>A0A0B6ZSJ4</accession>
<feature type="coiled-coil region" evidence="1">
    <location>
        <begin position="19"/>
        <end position="57"/>
    </location>
</feature>
<protein>
    <submittedName>
        <fullName evidence="2">Uncharacterized protein</fullName>
    </submittedName>
</protein>
<name>A0A0B6ZSJ4_9EUPU</name>
<reference evidence="2" key="1">
    <citation type="submission" date="2014-12" db="EMBL/GenBank/DDBJ databases">
        <title>Insight into the proteome of Arion vulgaris.</title>
        <authorList>
            <person name="Aradska J."/>
            <person name="Bulat T."/>
            <person name="Smidak R."/>
            <person name="Sarate P."/>
            <person name="Gangsoo J."/>
            <person name="Sialana F."/>
            <person name="Bilban M."/>
            <person name="Lubec G."/>
        </authorList>
    </citation>
    <scope>NUCLEOTIDE SEQUENCE</scope>
    <source>
        <tissue evidence="2">Skin</tissue>
    </source>
</reference>
<evidence type="ECO:0000313" key="2">
    <source>
        <dbReference type="EMBL" id="CEK71619.1"/>
    </source>
</evidence>
<dbReference type="EMBL" id="HACG01024754">
    <property type="protein sequence ID" value="CEK71619.1"/>
    <property type="molecule type" value="Transcribed_RNA"/>
</dbReference>
<gene>
    <name evidence="2" type="primary">ORF79157</name>
</gene>
<dbReference type="AlphaFoldDB" id="A0A0B6ZSJ4"/>